<sequence length="138" mass="16305">MTSPTTSPRSGDIIIPVDVRRDLVMDESDHMWLFYFSRQEFINACNNRNILGYLKLKIKIGGLEDFRDLLVNSVNKKEKIYPVKEFWQTDKKFFRGEVKKYGYSWVSEQDLELSNATMMYGGNLTTRKRKFLAMEENK</sequence>
<organism evidence="1 2">
    <name type="scientific">Sphenostylis stenocarpa</name>
    <dbReference type="NCBI Taxonomy" id="92480"/>
    <lineage>
        <taxon>Eukaryota</taxon>
        <taxon>Viridiplantae</taxon>
        <taxon>Streptophyta</taxon>
        <taxon>Embryophyta</taxon>
        <taxon>Tracheophyta</taxon>
        <taxon>Spermatophyta</taxon>
        <taxon>Magnoliopsida</taxon>
        <taxon>eudicotyledons</taxon>
        <taxon>Gunneridae</taxon>
        <taxon>Pentapetalae</taxon>
        <taxon>rosids</taxon>
        <taxon>fabids</taxon>
        <taxon>Fabales</taxon>
        <taxon>Fabaceae</taxon>
        <taxon>Papilionoideae</taxon>
        <taxon>50 kb inversion clade</taxon>
        <taxon>NPAAA clade</taxon>
        <taxon>indigoferoid/millettioid clade</taxon>
        <taxon>Phaseoleae</taxon>
        <taxon>Sphenostylis</taxon>
    </lineage>
</organism>
<name>A0AA87BCX4_9FABA</name>
<evidence type="ECO:0000313" key="1">
    <source>
        <dbReference type="EMBL" id="CAJ1978710.1"/>
    </source>
</evidence>
<dbReference type="Gramene" id="rna-AYBTSS11_LOCUS30909">
    <property type="protein sequence ID" value="CAJ1978710.1"/>
    <property type="gene ID" value="gene-AYBTSS11_LOCUS30909"/>
</dbReference>
<protein>
    <submittedName>
        <fullName evidence="1">Uncharacterized protein</fullName>
    </submittedName>
</protein>
<gene>
    <name evidence="1" type="ORF">AYBTSS11_LOCUS30909</name>
</gene>
<reference evidence="1" key="1">
    <citation type="submission" date="2023-10" db="EMBL/GenBank/DDBJ databases">
        <authorList>
            <person name="Domelevo Entfellner J.-B."/>
        </authorList>
    </citation>
    <scope>NUCLEOTIDE SEQUENCE</scope>
</reference>
<keyword evidence="2" id="KW-1185">Reference proteome</keyword>
<proteinExistence type="predicted"/>
<accession>A0AA87BCX4</accession>
<evidence type="ECO:0000313" key="2">
    <source>
        <dbReference type="Proteomes" id="UP001189624"/>
    </source>
</evidence>
<dbReference type="AlphaFoldDB" id="A0AA87BCX4"/>
<dbReference type="Proteomes" id="UP001189624">
    <property type="component" value="Chromosome 11"/>
</dbReference>
<dbReference type="EMBL" id="OY731408">
    <property type="protein sequence ID" value="CAJ1978710.1"/>
    <property type="molecule type" value="Genomic_DNA"/>
</dbReference>